<name>A0AAE0GJU2_9CHLO</name>
<dbReference type="AlphaFoldDB" id="A0AAE0GJU2"/>
<evidence type="ECO:0000256" key="1">
    <source>
        <dbReference type="SAM" id="Phobius"/>
    </source>
</evidence>
<keyword evidence="1" id="KW-1133">Transmembrane helix</keyword>
<dbReference type="EMBL" id="LGRX02005313">
    <property type="protein sequence ID" value="KAK3278721.1"/>
    <property type="molecule type" value="Genomic_DNA"/>
</dbReference>
<accession>A0AAE0GJU2</accession>
<feature type="transmembrane region" description="Helical" evidence="1">
    <location>
        <begin position="34"/>
        <end position="53"/>
    </location>
</feature>
<evidence type="ECO:0000313" key="3">
    <source>
        <dbReference type="Proteomes" id="UP001190700"/>
    </source>
</evidence>
<reference evidence="2 3" key="1">
    <citation type="journal article" date="2015" name="Genome Biol. Evol.">
        <title>Comparative Genomics of a Bacterivorous Green Alga Reveals Evolutionary Causalities and Consequences of Phago-Mixotrophic Mode of Nutrition.</title>
        <authorList>
            <person name="Burns J.A."/>
            <person name="Paasch A."/>
            <person name="Narechania A."/>
            <person name="Kim E."/>
        </authorList>
    </citation>
    <scope>NUCLEOTIDE SEQUENCE [LARGE SCALE GENOMIC DNA]</scope>
    <source>
        <strain evidence="2 3">PLY_AMNH</strain>
    </source>
</reference>
<dbReference type="Proteomes" id="UP001190700">
    <property type="component" value="Unassembled WGS sequence"/>
</dbReference>
<comment type="caution">
    <text evidence="2">The sequence shown here is derived from an EMBL/GenBank/DDBJ whole genome shotgun (WGS) entry which is preliminary data.</text>
</comment>
<evidence type="ECO:0000313" key="2">
    <source>
        <dbReference type="EMBL" id="KAK3278721.1"/>
    </source>
</evidence>
<sequence>MTDQEELFAAQRKKSARGILDGGRRSRVQQGWAFSRRFCVLLLAIGGAGNFIYHLHILQQESELAETSIINETFASVTRF</sequence>
<keyword evidence="3" id="KW-1185">Reference proteome</keyword>
<organism evidence="2 3">
    <name type="scientific">Cymbomonas tetramitiformis</name>
    <dbReference type="NCBI Taxonomy" id="36881"/>
    <lineage>
        <taxon>Eukaryota</taxon>
        <taxon>Viridiplantae</taxon>
        <taxon>Chlorophyta</taxon>
        <taxon>Pyramimonadophyceae</taxon>
        <taxon>Pyramimonadales</taxon>
        <taxon>Pyramimonadaceae</taxon>
        <taxon>Cymbomonas</taxon>
    </lineage>
</organism>
<gene>
    <name evidence="2" type="ORF">CYMTET_13358</name>
</gene>
<keyword evidence="1" id="KW-0472">Membrane</keyword>
<protein>
    <submittedName>
        <fullName evidence="2">Uncharacterized protein</fullName>
    </submittedName>
</protein>
<proteinExistence type="predicted"/>
<keyword evidence="1" id="KW-0812">Transmembrane</keyword>